<comment type="caution">
    <text evidence="1">The sequence shown here is derived from an EMBL/GenBank/DDBJ whole genome shotgun (WGS) entry which is preliminary data.</text>
</comment>
<keyword evidence="2" id="KW-1185">Reference proteome</keyword>
<dbReference type="PANTHER" id="PTHR38978">
    <property type="entry name" value="DUF2787 DOMAIN-CONTAINING PROTEIN"/>
    <property type="match status" value="1"/>
</dbReference>
<dbReference type="OrthoDB" id="5589278at2"/>
<protein>
    <submittedName>
        <fullName evidence="1">DUF2787 domain-containing protein</fullName>
    </submittedName>
</protein>
<evidence type="ECO:0000313" key="2">
    <source>
        <dbReference type="Proteomes" id="UP000241222"/>
    </source>
</evidence>
<name>A0A2T3IHZ5_9GAMM</name>
<organism evidence="1 2">
    <name type="scientific">Photobacterium lutimaris</name>
    <dbReference type="NCBI Taxonomy" id="388278"/>
    <lineage>
        <taxon>Bacteria</taxon>
        <taxon>Pseudomonadati</taxon>
        <taxon>Pseudomonadota</taxon>
        <taxon>Gammaproteobacteria</taxon>
        <taxon>Vibrionales</taxon>
        <taxon>Vibrionaceae</taxon>
        <taxon>Photobacterium</taxon>
    </lineage>
</organism>
<dbReference type="Proteomes" id="UP000241222">
    <property type="component" value="Unassembled WGS sequence"/>
</dbReference>
<dbReference type="Gene3D" id="3.10.450.430">
    <property type="entry name" value="Protein of unknown function DUF2787"/>
    <property type="match status" value="1"/>
</dbReference>
<sequence length="148" mass="16758">MPVETTTQTQLTFANTVQGISDKLLDALRAAVSNKDTSQAITVTINFRDSSYSAEAGGFHPIEVCFTKINSNHCHFLYITDFSISGGYYPELARDLDFDIGNNAFFARYSGWQCLDSKDVREMYKLWEGNFLAYLDINAFDEIKVECF</sequence>
<reference evidence="1 2" key="1">
    <citation type="submission" date="2018-03" db="EMBL/GenBank/DDBJ databases">
        <title>Whole genome sequencing of Histamine producing bacteria.</title>
        <authorList>
            <person name="Butler K."/>
        </authorList>
    </citation>
    <scope>NUCLEOTIDE SEQUENCE [LARGE SCALE GENOMIC DNA]</scope>
    <source>
        <strain evidence="1 2">JCM 13586</strain>
    </source>
</reference>
<proteinExistence type="predicted"/>
<dbReference type="PANTHER" id="PTHR38978:SF2">
    <property type="entry name" value="DUF2787 DOMAIN-CONTAINING PROTEIN"/>
    <property type="match status" value="1"/>
</dbReference>
<dbReference type="Pfam" id="PF10980">
    <property type="entry name" value="DUF2787"/>
    <property type="match status" value="1"/>
</dbReference>
<dbReference type="AlphaFoldDB" id="A0A2T3IHZ5"/>
<evidence type="ECO:0000313" key="1">
    <source>
        <dbReference type="EMBL" id="PSU27966.1"/>
    </source>
</evidence>
<dbReference type="EMBL" id="PYMH01000028">
    <property type="protein sequence ID" value="PSU27966.1"/>
    <property type="molecule type" value="Genomic_DNA"/>
</dbReference>
<dbReference type="RefSeq" id="WP_107351856.1">
    <property type="nucleotide sequence ID" value="NZ_PYMH01000028.1"/>
</dbReference>
<dbReference type="InterPro" id="IPR021248">
    <property type="entry name" value="DUF2787"/>
</dbReference>
<gene>
    <name evidence="1" type="ORF">C9I99_26610</name>
</gene>
<accession>A0A2T3IHZ5</accession>